<evidence type="ECO:0000256" key="1">
    <source>
        <dbReference type="SAM" id="MobiDB-lite"/>
    </source>
</evidence>
<feature type="region of interest" description="Disordered" evidence="1">
    <location>
        <begin position="84"/>
        <end position="104"/>
    </location>
</feature>
<evidence type="ECO:0000313" key="2">
    <source>
        <dbReference type="EMBL" id="SDC88252.1"/>
    </source>
</evidence>
<protein>
    <submittedName>
        <fullName evidence="2">Uncharacterized protein</fullName>
    </submittedName>
</protein>
<gene>
    <name evidence="2" type="ORF">SAMN05216576_107298</name>
</gene>
<dbReference type="Proteomes" id="UP000199467">
    <property type="component" value="Unassembled WGS sequence"/>
</dbReference>
<proteinExistence type="predicted"/>
<sequence length="401" mass="44726">MWIIRKDGVSVRELSLEERALLHGFSAGTLARREEELASRILRSVRSDGCWLSCDCIRPMPVMNVALRDTGTLVLRNNPGGSPHAANCPLIKQDSGHDDSERKKQPELVRISPDFPITLHVEFSGAEPRESPQISRSDASKTAWSQKKRILSLLFSLIESAGLHEYDPALPKTVTEQYARLREVAGRYRLANSVPLLGYFGSHISKKHLYEMALRLKSASQFGKYRRTGLLLDLVEGVSGRTIKLLDDKELGFFSHSEKSGTASGPLMALATVTTQAHNSGFYELGTVAALPVLSRRNLLPVAADCERSPLEEILPLLDWLLKKHSRRVVLRREMLNGGNEVELIGRDRIVRLDLTGETLASKTEHPGDGILLTLADQPIDIFKKRIVRAFLSELDAKHEF</sequence>
<reference evidence="3" key="1">
    <citation type="submission" date="2016-10" db="EMBL/GenBank/DDBJ databases">
        <authorList>
            <person name="Varghese N."/>
            <person name="Submissions S."/>
        </authorList>
    </citation>
    <scope>NUCLEOTIDE SEQUENCE [LARGE SCALE GENOMIC DNA]</scope>
    <source>
        <strain evidence="3">DSM 26382</strain>
    </source>
</reference>
<dbReference type="AlphaFoldDB" id="A0A1G6Q703"/>
<evidence type="ECO:0000313" key="3">
    <source>
        <dbReference type="Proteomes" id="UP000199467"/>
    </source>
</evidence>
<organism evidence="2 3">
    <name type="scientific">Ectopseudomonas chengduensis</name>
    <dbReference type="NCBI Taxonomy" id="489632"/>
    <lineage>
        <taxon>Bacteria</taxon>
        <taxon>Pseudomonadati</taxon>
        <taxon>Pseudomonadota</taxon>
        <taxon>Gammaproteobacteria</taxon>
        <taxon>Pseudomonadales</taxon>
        <taxon>Pseudomonadaceae</taxon>
        <taxon>Ectopseudomonas</taxon>
    </lineage>
</organism>
<dbReference type="GeneID" id="57608925"/>
<dbReference type="RefSeq" id="WP_017362461.1">
    <property type="nucleotide sequence ID" value="NZ_FMZQ01000007.1"/>
</dbReference>
<dbReference type="EMBL" id="FMZQ01000007">
    <property type="protein sequence ID" value="SDC88252.1"/>
    <property type="molecule type" value="Genomic_DNA"/>
</dbReference>
<name>A0A1G6Q703_9GAMM</name>
<accession>A0A1G6Q703</accession>
<feature type="compositionally biased region" description="Basic and acidic residues" evidence="1">
    <location>
        <begin position="94"/>
        <end position="104"/>
    </location>
</feature>
<keyword evidence="3" id="KW-1185">Reference proteome</keyword>